<dbReference type="VEuPathDB" id="PiroplasmaDB:BOVATA_015330"/>
<gene>
    <name evidence="2" type="ORF">BOVATA_015330</name>
</gene>
<organism evidence="2 3">
    <name type="scientific">Babesia ovata</name>
    <dbReference type="NCBI Taxonomy" id="189622"/>
    <lineage>
        <taxon>Eukaryota</taxon>
        <taxon>Sar</taxon>
        <taxon>Alveolata</taxon>
        <taxon>Apicomplexa</taxon>
        <taxon>Aconoidasida</taxon>
        <taxon>Piroplasmida</taxon>
        <taxon>Babesiidae</taxon>
        <taxon>Babesia</taxon>
    </lineage>
</organism>
<feature type="signal peptide" evidence="1">
    <location>
        <begin position="1"/>
        <end position="18"/>
    </location>
</feature>
<dbReference type="AlphaFoldDB" id="A0A2H6KAM5"/>
<evidence type="ECO:0000256" key="1">
    <source>
        <dbReference type="SAM" id="SignalP"/>
    </source>
</evidence>
<dbReference type="Proteomes" id="UP000236319">
    <property type="component" value="Unassembled WGS sequence"/>
</dbReference>
<comment type="caution">
    <text evidence="2">The sequence shown here is derived from an EMBL/GenBank/DDBJ whole genome shotgun (WGS) entry which is preliminary data.</text>
</comment>
<sequence length="291" mass="30559">MLSLSLTLSLCVTPPCCGNGVERNRCKSAEGAGPVLGTIDGALAWAPPDLGGCWRGGMLDNRACCIACCAVLVNAAVCVPLDNGGHFGLREDVSDVCKGGSTFSTLSMMEVSKSGLVKLREGLAHVRDVQQLPGEPGVVSDCGFELRERDAAKLEHFGGLAAPQRLEDTAKGEHEQVAVRGEQPLLDHLAEELSGDGELLYGVLGEESALVEEYGEHGAISFLVPGGGGAGVEALHHFYHLVGADVGDIEVVEVLVDPLFLRHVFGLFQVLQDTGPRGRCVGRGHHGVFVS</sequence>
<dbReference type="GeneID" id="39873810"/>
<feature type="chain" id="PRO_5014122016" evidence="1">
    <location>
        <begin position="19"/>
        <end position="291"/>
    </location>
</feature>
<name>A0A2H6KAM5_9APIC</name>
<proteinExistence type="predicted"/>
<reference evidence="2 3" key="1">
    <citation type="journal article" date="2017" name="BMC Genomics">
        <title>Whole-genome assembly of Babesia ovata and comparative genomics between closely related pathogens.</title>
        <authorList>
            <person name="Yamagishi J."/>
            <person name="Asada M."/>
            <person name="Hakimi H."/>
            <person name="Tanaka T.Q."/>
            <person name="Sugimoto C."/>
            <person name="Kawazu S."/>
        </authorList>
    </citation>
    <scope>NUCLEOTIDE SEQUENCE [LARGE SCALE GENOMIC DNA]</scope>
    <source>
        <strain evidence="2 3">Miyake</strain>
    </source>
</reference>
<accession>A0A2H6KAM5</accession>
<dbReference type="EMBL" id="BDSA01000002">
    <property type="protein sequence ID" value="GBE60040.1"/>
    <property type="molecule type" value="Genomic_DNA"/>
</dbReference>
<keyword evidence="1" id="KW-0732">Signal</keyword>
<keyword evidence="3" id="KW-1185">Reference proteome</keyword>
<protein>
    <submittedName>
        <fullName evidence="2">G2 mitotic-specific cyclin-B, putative</fullName>
    </submittedName>
</protein>
<evidence type="ECO:0000313" key="3">
    <source>
        <dbReference type="Proteomes" id="UP000236319"/>
    </source>
</evidence>
<dbReference type="RefSeq" id="XP_028866283.1">
    <property type="nucleotide sequence ID" value="XM_029010450.1"/>
</dbReference>
<evidence type="ECO:0000313" key="2">
    <source>
        <dbReference type="EMBL" id="GBE60040.1"/>
    </source>
</evidence>